<keyword evidence="1" id="KW-0508">mRNA splicing</keyword>
<evidence type="ECO:0000313" key="9">
    <source>
        <dbReference type="Proteomes" id="UP001201812"/>
    </source>
</evidence>
<evidence type="ECO:0000313" key="8">
    <source>
        <dbReference type="EMBL" id="KAI1719113.1"/>
    </source>
</evidence>
<dbReference type="InterPro" id="IPR026300">
    <property type="entry name" value="CWF11_fam"/>
</dbReference>
<keyword evidence="1" id="KW-0539">Nucleus</keyword>
<dbReference type="FunFam" id="3.40.50.300:FF:002863">
    <property type="entry name" value="Pre-mRNA-splicing factor cwf11"/>
    <property type="match status" value="1"/>
</dbReference>
<dbReference type="PANTHER" id="PTHR10887:SF5">
    <property type="entry name" value="RNA HELICASE AQUARIUS"/>
    <property type="match status" value="1"/>
</dbReference>
<dbReference type="CDD" id="cd17935">
    <property type="entry name" value="EEXXQc_AQR"/>
    <property type="match status" value="1"/>
</dbReference>
<dbReference type="CDD" id="cd18808">
    <property type="entry name" value="SF1_C_Upf1"/>
    <property type="match status" value="1"/>
</dbReference>
<dbReference type="Pfam" id="PF13086">
    <property type="entry name" value="AAA_11"/>
    <property type="match status" value="1"/>
</dbReference>
<dbReference type="InterPro" id="IPR048966">
    <property type="entry name" value="Aquarius_b-barrel"/>
</dbReference>
<dbReference type="InterPro" id="IPR041677">
    <property type="entry name" value="DNA2/NAM7_AAA_11"/>
</dbReference>
<evidence type="ECO:0000259" key="6">
    <source>
        <dbReference type="Pfam" id="PF21143"/>
    </source>
</evidence>
<proteinExistence type="inferred from homology"/>
<dbReference type="PIRSF" id="PIRSF038901">
    <property type="entry name" value="AQR_cwf11"/>
    <property type="match status" value="1"/>
</dbReference>
<organism evidence="8 9">
    <name type="scientific">Ditylenchus destructor</name>
    <dbReference type="NCBI Taxonomy" id="166010"/>
    <lineage>
        <taxon>Eukaryota</taxon>
        <taxon>Metazoa</taxon>
        <taxon>Ecdysozoa</taxon>
        <taxon>Nematoda</taxon>
        <taxon>Chromadorea</taxon>
        <taxon>Rhabditida</taxon>
        <taxon>Tylenchina</taxon>
        <taxon>Tylenchomorpha</taxon>
        <taxon>Sphaerularioidea</taxon>
        <taxon>Anguinidae</taxon>
        <taxon>Anguininae</taxon>
        <taxon>Ditylenchus</taxon>
    </lineage>
</organism>
<feature type="domain" description="RNA helicase aquarius insertion" evidence="7">
    <location>
        <begin position="711"/>
        <end position="768"/>
    </location>
</feature>
<reference evidence="8" key="1">
    <citation type="submission" date="2022-01" db="EMBL/GenBank/DDBJ databases">
        <title>Genome Sequence Resource for Two Populations of Ditylenchus destructor, the Migratory Endoparasitic Phytonematode.</title>
        <authorList>
            <person name="Zhang H."/>
            <person name="Lin R."/>
            <person name="Xie B."/>
        </authorList>
    </citation>
    <scope>NUCLEOTIDE SEQUENCE</scope>
    <source>
        <strain evidence="8">BazhouSP</strain>
    </source>
</reference>
<comment type="similarity">
    <text evidence="1">Belongs to the CWF11 family.</text>
</comment>
<accession>A0AAD4R9F9</accession>
<feature type="domain" description="DNA2/NAM7 helicase helicase" evidence="3">
    <location>
        <begin position="799"/>
        <end position="1101"/>
    </location>
</feature>
<dbReference type="Pfam" id="PF13087">
    <property type="entry name" value="AAA_12"/>
    <property type="match status" value="1"/>
</dbReference>
<dbReference type="Pfam" id="PF21143">
    <property type="entry name" value="Aquarius_N_2nd"/>
    <property type="match status" value="1"/>
</dbReference>
<dbReference type="InterPro" id="IPR027417">
    <property type="entry name" value="P-loop_NTPase"/>
</dbReference>
<protein>
    <submittedName>
        <fullName evidence="8">AAA domain-containing protein</fullName>
    </submittedName>
</protein>
<dbReference type="PANTHER" id="PTHR10887">
    <property type="entry name" value="DNA2/NAM7 HELICASE FAMILY"/>
    <property type="match status" value="1"/>
</dbReference>
<dbReference type="InterPro" id="IPR047187">
    <property type="entry name" value="SF1_C_Upf1"/>
</dbReference>
<dbReference type="SUPFAM" id="SSF52540">
    <property type="entry name" value="P-loop containing nucleoside triphosphate hydrolases"/>
    <property type="match status" value="1"/>
</dbReference>
<dbReference type="InterPro" id="IPR041679">
    <property type="entry name" value="DNA2/NAM7-like_C"/>
</dbReference>
<evidence type="ECO:0000259" key="4">
    <source>
        <dbReference type="Pfam" id="PF13087"/>
    </source>
</evidence>
<dbReference type="GO" id="GO:0071013">
    <property type="term" value="C:catalytic step 2 spliceosome"/>
    <property type="evidence" value="ECO:0007669"/>
    <property type="project" value="TreeGrafter"/>
</dbReference>
<evidence type="ECO:0000259" key="3">
    <source>
        <dbReference type="Pfam" id="PF13086"/>
    </source>
</evidence>
<dbReference type="EMBL" id="JAKKPZ010000007">
    <property type="protein sequence ID" value="KAI1719113.1"/>
    <property type="molecule type" value="Genomic_DNA"/>
</dbReference>
<dbReference type="GO" id="GO:0003729">
    <property type="term" value="F:mRNA binding"/>
    <property type="evidence" value="ECO:0007669"/>
    <property type="project" value="TreeGrafter"/>
</dbReference>
<feature type="domain" description="DNA2/NAM7 helicase-like C-terminal" evidence="4">
    <location>
        <begin position="1111"/>
        <end position="1302"/>
    </location>
</feature>
<evidence type="ECO:0000256" key="2">
    <source>
        <dbReference type="SAM" id="MobiDB-lite"/>
    </source>
</evidence>
<dbReference type="InterPro" id="IPR032174">
    <property type="entry name" value="Aquarius_N"/>
</dbReference>
<dbReference type="Gene3D" id="3.40.50.300">
    <property type="entry name" value="P-loop containing nucleotide triphosphate hydrolases"/>
    <property type="match status" value="2"/>
</dbReference>
<dbReference type="Pfam" id="PF21144">
    <property type="entry name" value="Aquarius_N_3rd"/>
    <property type="match status" value="1"/>
</dbReference>
<dbReference type="GO" id="GO:0000398">
    <property type="term" value="P:mRNA splicing, via spliceosome"/>
    <property type="evidence" value="ECO:0007669"/>
    <property type="project" value="InterPro"/>
</dbReference>
<feature type="domain" description="RNA helicase aquarius beta-barrel" evidence="6">
    <location>
        <begin position="503"/>
        <end position="663"/>
    </location>
</feature>
<evidence type="ECO:0000259" key="5">
    <source>
        <dbReference type="Pfam" id="PF16399"/>
    </source>
</evidence>
<evidence type="ECO:0000256" key="1">
    <source>
        <dbReference type="PIRNR" id="PIRNR038901"/>
    </source>
</evidence>
<dbReference type="GO" id="GO:0004386">
    <property type="term" value="F:helicase activity"/>
    <property type="evidence" value="ECO:0007669"/>
    <property type="project" value="InterPro"/>
</dbReference>
<comment type="subcellular location">
    <subcellularLocation>
        <location evidence="1">Nucleus</location>
    </subcellularLocation>
</comment>
<dbReference type="InterPro" id="IPR045055">
    <property type="entry name" value="DNA2/NAM7-like"/>
</dbReference>
<keyword evidence="9" id="KW-1185">Reference proteome</keyword>
<name>A0AAD4R9F9_9BILA</name>
<feature type="region of interest" description="Disordered" evidence="2">
    <location>
        <begin position="1394"/>
        <end position="1436"/>
    </location>
</feature>
<evidence type="ECO:0000259" key="7">
    <source>
        <dbReference type="Pfam" id="PF21144"/>
    </source>
</evidence>
<keyword evidence="1" id="KW-0507">mRNA processing</keyword>
<gene>
    <name evidence="8" type="ORF">DdX_06239</name>
</gene>
<dbReference type="InterPro" id="IPR048967">
    <property type="entry name" value="Aquarius_insert"/>
</dbReference>
<dbReference type="Proteomes" id="UP001201812">
    <property type="component" value="Unassembled WGS sequence"/>
</dbReference>
<feature type="domain" description="RNA helicase aquarius N-terminal" evidence="5">
    <location>
        <begin position="22"/>
        <end position="417"/>
    </location>
</feature>
<dbReference type="Pfam" id="PF16399">
    <property type="entry name" value="Aquarius_N_1st"/>
    <property type="match status" value="1"/>
</dbReference>
<comment type="caution">
    <text evidence="8">The sequence shown here is derived from an EMBL/GenBank/DDBJ whole genome shotgun (WGS) entry which is preliminary data.</text>
</comment>
<feature type="compositionally biased region" description="Basic and acidic residues" evidence="2">
    <location>
        <begin position="1394"/>
        <end position="1403"/>
    </location>
</feature>
<sequence>MVKGPKTRRNARGTLPKEDSLRELSLEYWSPSTADKHSPFNVKTVTDIYEDLFASSFQQRKVIFLEFSQYLEAYLWKNFNLENTSDAYVLSIVIMVNEKVRERIVAWKCFESKPEHFSFFFAEVLKLALNDELSYLEQSVIVAFLNNCLNSLEVDVVRQEVMKLCSLPIWINLLPSQRDDLLNQNTKLKKFWSKVEKKFEKMEKAEFESLDFNRRFLWKLLQRFKRVVDRIDDESQELDVHAVTYAERFLLFMIDLEAQLTTRRFFNALLLSSHIIAHCSLSQFITAEHGSLFCDLLSMLKFYARFEVDDVSGQPLTAAEVTRRHYDYVMNLQRASFKFFENSMSEFVLLNIGSVDTRKFLKKQLGDLSAADLYKIAEYLHLVPPVEEKQILEQNHGHYDDVNYLSEMIIFYCERRPSQLQRINNQPLYPSEKVIWDENLVPYEEYDGQNVLPLNKLNLQFLTLHDYLLRNFNLFQMESTYEIRQDLEDMMFRMKPWKHEFNPDEVVWGGWARMALSISGCRIVHVGKPLVGESCPSEVKADIQITLPKRQEIRQDWEGLRKNDVLFLLKVTPSAPVGTKFDVRQPFKSQFPITVVRGCEVEGMIGPEGKVLDEWESRDTIKKMQGDVRTFRVRFDPNQYQMDAESGSKDLDVYFTFNLLVRRDPKSNNFKAVLATIRQLLNTDFVVPDWLQDIVLGYGEPNAAHYSKINNTVASVNFNDTFLSYEHLLSSFPSEKIICNAENPAPPFKLTFKEFVAQYDVDEKDRDRSIIVECEKKQDLPILAKQEQIRQNAIEFTPAQVEAIKSGMQPGLTMVVGPPGTGKTDVAVQIISNIYHNWPQQRTLIVTHSNQALNQLFEKIMALDIDERHLLRMGHGEEALETEKDFSRYGRVNYVLKERLNLLKRVEKLRDIVGEIGDVSYSCETAGYFYRYTVARTWDHFMDNCEKARQSGQPSNSLIAETFPFTKFFVDDGSQQLFKRANFEEDLEAAESYWKHIQKIFFKLEEFLAFELLRNARDRADYLLVKEAKIIAMTCTHAALRRKELVELGFRYDNILMEEAAQILEVETFIPLLLQDPHDGRYRLKRWIMIGDHHQLPPIVQNVAYQKYSNMEQSLFARFIRLGVPHVELDAQGRARSEIAALYTWRYKNLGDLPHVQRQPQFITCNPGFLFNYQLIDVPDFNGVGETTPSPYFYQNLGEAEYAVALFAYMRILGYPAEKISIITTYNGQASLLRDIINKRCADNPLIGVPSKISTVDKYQGQQNDYIILSLVRTRFVGHLRDIRRLIVALSRARLGLYIVGRVSLFKGCYELQPAFNQLLQRPTRLSLLPNEAYGEDHQRKTGGKPSMNPMEIIDTPHMNHFVAEFYKSNLALLQKRYAEENGVIVEASMEVEESKQDVKAVEEPVGNTEEQRNEGETTDATPSGAPTEKAEGSIVFEQIDFERLQEMPKY</sequence>